<feature type="domain" description="SHSP" evidence="5">
    <location>
        <begin position="109"/>
        <end position="276"/>
    </location>
</feature>
<accession>A0A835T788</accession>
<evidence type="ECO:0000313" key="6">
    <source>
        <dbReference type="EMBL" id="KAG2440018.1"/>
    </source>
</evidence>
<comment type="similarity">
    <text evidence="2 3">Belongs to the small heat shock protein (HSP20) family.</text>
</comment>
<dbReference type="PANTHER" id="PTHR11527">
    <property type="entry name" value="HEAT-SHOCK PROTEIN 20 FAMILY MEMBER"/>
    <property type="match status" value="1"/>
</dbReference>
<sequence length="282" mass="28978">MSLNHALRRSAAQVLARAAAPESPTLAMGAVRNASSRAAGDLVLMPFRGCSPASRSLSPFFPPSSLGGLSRAFDELIQMDRHLADVFADSPLARGSPLLRESPFRSAISKSMSVTRPAQFRAYEDCYELQADMPGVAESDLHIELDAEERLLTISGARREGAGRPTSAAAPAAEAAAAGAQQQQPAAAAAEAAAAAAPAGEAAAAAEAGAGASDAVSEVAEATGGSTVWTFRGSWRLPEDVEADGVAAALDRGVLRVTLPRRQAPEKPQPRRIKVSSGAGAN</sequence>
<protein>
    <recommendedName>
        <fullName evidence="5">SHSP domain-containing protein</fullName>
    </recommendedName>
</protein>
<evidence type="ECO:0000256" key="4">
    <source>
        <dbReference type="SAM" id="MobiDB-lite"/>
    </source>
</evidence>
<dbReference type="InterPro" id="IPR002068">
    <property type="entry name" value="A-crystallin/Hsp20_dom"/>
</dbReference>
<dbReference type="AlphaFoldDB" id="A0A835T788"/>
<dbReference type="SUPFAM" id="SSF49764">
    <property type="entry name" value="HSP20-like chaperones"/>
    <property type="match status" value="1"/>
</dbReference>
<dbReference type="InterPro" id="IPR031107">
    <property type="entry name" value="Small_HSP"/>
</dbReference>
<dbReference type="InterPro" id="IPR008978">
    <property type="entry name" value="HSP20-like_chaperone"/>
</dbReference>
<evidence type="ECO:0000256" key="3">
    <source>
        <dbReference type="RuleBase" id="RU003616"/>
    </source>
</evidence>
<evidence type="ECO:0000259" key="5">
    <source>
        <dbReference type="PROSITE" id="PS01031"/>
    </source>
</evidence>
<keyword evidence="1" id="KW-0346">Stress response</keyword>
<feature type="region of interest" description="Disordered" evidence="4">
    <location>
        <begin position="259"/>
        <end position="282"/>
    </location>
</feature>
<proteinExistence type="inferred from homology"/>
<comment type="caution">
    <text evidence="6">The sequence shown here is derived from an EMBL/GenBank/DDBJ whole genome shotgun (WGS) entry which is preliminary data.</text>
</comment>
<keyword evidence="7" id="KW-1185">Reference proteome</keyword>
<evidence type="ECO:0000256" key="2">
    <source>
        <dbReference type="PROSITE-ProRule" id="PRU00285"/>
    </source>
</evidence>
<evidence type="ECO:0000313" key="7">
    <source>
        <dbReference type="Proteomes" id="UP000650467"/>
    </source>
</evidence>
<organism evidence="6 7">
    <name type="scientific">Chlamydomonas incerta</name>
    <dbReference type="NCBI Taxonomy" id="51695"/>
    <lineage>
        <taxon>Eukaryota</taxon>
        <taxon>Viridiplantae</taxon>
        <taxon>Chlorophyta</taxon>
        <taxon>core chlorophytes</taxon>
        <taxon>Chlorophyceae</taxon>
        <taxon>CS clade</taxon>
        <taxon>Chlamydomonadales</taxon>
        <taxon>Chlamydomonadaceae</taxon>
        <taxon>Chlamydomonas</taxon>
    </lineage>
</organism>
<name>A0A835T788_CHLIN</name>
<dbReference type="EMBL" id="JAEHOC010000007">
    <property type="protein sequence ID" value="KAG2440018.1"/>
    <property type="molecule type" value="Genomic_DNA"/>
</dbReference>
<dbReference type="OrthoDB" id="5511210at2759"/>
<dbReference type="PROSITE" id="PS01031">
    <property type="entry name" value="SHSP"/>
    <property type="match status" value="1"/>
</dbReference>
<dbReference type="Proteomes" id="UP000650467">
    <property type="component" value="Unassembled WGS sequence"/>
</dbReference>
<dbReference type="CDD" id="cd06464">
    <property type="entry name" value="ACD_sHsps-like"/>
    <property type="match status" value="1"/>
</dbReference>
<reference evidence="6" key="1">
    <citation type="journal article" date="2020" name="bioRxiv">
        <title>Comparative genomics of Chlamydomonas.</title>
        <authorList>
            <person name="Craig R.J."/>
            <person name="Hasan A.R."/>
            <person name="Ness R.W."/>
            <person name="Keightley P.D."/>
        </authorList>
    </citation>
    <scope>NUCLEOTIDE SEQUENCE</scope>
    <source>
        <strain evidence="6">SAG 7.73</strain>
    </source>
</reference>
<evidence type="ECO:0000256" key="1">
    <source>
        <dbReference type="ARBA" id="ARBA00023016"/>
    </source>
</evidence>
<dbReference type="Gene3D" id="2.60.40.790">
    <property type="match status" value="1"/>
</dbReference>
<dbReference type="Pfam" id="PF00011">
    <property type="entry name" value="HSP20"/>
    <property type="match status" value="1"/>
</dbReference>
<gene>
    <name evidence="6" type="ORF">HXX76_004135</name>
</gene>